<sequence>MRGEGTNGRGSNEAYCGSRRVFMVLGALFVRVEASVIGTSSASLILARRPGARLSTIGALCKYRLQAHQLRVQLAELERVRGATATEEEEVEEEYEGIESSLEERYRRNSSLLHYSASYYWPYRLDFLSVACERSIVLVDVLRSL</sequence>
<comment type="caution">
    <text evidence="1">The sequence shown here is derived from an EMBL/GenBank/DDBJ whole genome shotgun (WGS) entry which is preliminary data.</text>
</comment>
<protein>
    <submittedName>
        <fullName evidence="1">Uncharacterized protein</fullName>
    </submittedName>
</protein>
<evidence type="ECO:0000313" key="1">
    <source>
        <dbReference type="EMBL" id="KAF7415110.1"/>
    </source>
</evidence>
<name>A0A834U374_VESGE</name>
<gene>
    <name evidence="1" type="ORF">HZH68_003599</name>
</gene>
<organism evidence="1 2">
    <name type="scientific">Vespula germanica</name>
    <name type="common">German yellow jacket</name>
    <name type="synonym">Paravespula germanica</name>
    <dbReference type="NCBI Taxonomy" id="30212"/>
    <lineage>
        <taxon>Eukaryota</taxon>
        <taxon>Metazoa</taxon>
        <taxon>Ecdysozoa</taxon>
        <taxon>Arthropoda</taxon>
        <taxon>Hexapoda</taxon>
        <taxon>Insecta</taxon>
        <taxon>Pterygota</taxon>
        <taxon>Neoptera</taxon>
        <taxon>Endopterygota</taxon>
        <taxon>Hymenoptera</taxon>
        <taxon>Apocrita</taxon>
        <taxon>Aculeata</taxon>
        <taxon>Vespoidea</taxon>
        <taxon>Vespidae</taxon>
        <taxon>Vespinae</taxon>
        <taxon>Vespula</taxon>
    </lineage>
</organism>
<reference evidence="1" key="1">
    <citation type="journal article" date="2020" name="G3 (Bethesda)">
        <title>High-Quality Assemblies for Three Invasive Social Wasps from the &lt;i&gt;Vespula&lt;/i&gt; Genus.</title>
        <authorList>
            <person name="Harrop T.W.R."/>
            <person name="Guhlin J."/>
            <person name="McLaughlin G.M."/>
            <person name="Permina E."/>
            <person name="Stockwell P."/>
            <person name="Gilligan J."/>
            <person name="Le Lec M.F."/>
            <person name="Gruber M.A.M."/>
            <person name="Quinn O."/>
            <person name="Lovegrove M."/>
            <person name="Duncan E.J."/>
            <person name="Remnant E.J."/>
            <person name="Van Eeckhoven J."/>
            <person name="Graham B."/>
            <person name="Knapp R.A."/>
            <person name="Langford K.W."/>
            <person name="Kronenberg Z."/>
            <person name="Press M.O."/>
            <person name="Eacker S.M."/>
            <person name="Wilson-Rankin E.E."/>
            <person name="Purcell J."/>
            <person name="Lester P.J."/>
            <person name="Dearden P.K."/>
        </authorList>
    </citation>
    <scope>NUCLEOTIDE SEQUENCE</scope>
    <source>
        <strain evidence="1">Linc-1</strain>
    </source>
</reference>
<evidence type="ECO:0000313" key="2">
    <source>
        <dbReference type="Proteomes" id="UP000617340"/>
    </source>
</evidence>
<dbReference type="AlphaFoldDB" id="A0A834U374"/>
<dbReference type="EMBL" id="JACSDZ010000002">
    <property type="protein sequence ID" value="KAF7415110.1"/>
    <property type="molecule type" value="Genomic_DNA"/>
</dbReference>
<dbReference type="Proteomes" id="UP000617340">
    <property type="component" value="Unassembled WGS sequence"/>
</dbReference>
<accession>A0A834U374</accession>
<keyword evidence="2" id="KW-1185">Reference proteome</keyword>
<proteinExistence type="predicted"/>